<dbReference type="InterPro" id="IPR043502">
    <property type="entry name" value="DNA/RNA_pol_sf"/>
</dbReference>
<dbReference type="Gene3D" id="3.30.420.10">
    <property type="entry name" value="Ribonuclease H-like superfamily/Ribonuclease H"/>
    <property type="match status" value="1"/>
</dbReference>
<sequence length="577" mass="67002">MMNFIFNPYTNEFVLVYLDDILVFSKNKKDHAKHLRLVLDKLREYKFYAKFSKCEFWLDEVLFLGHIISAKGIAVNPEKVSAIVNWEPPQNVKQLCSFLGLASYCRRFVENFSKIAKPLSNLLQKHVKYVWSPECDVAFNTLKEKLGTAPVLTPPDESKPFEVFCDASLQGKANFIADGLSRKAYCNSLILKPFQPDLCEAFRKLNLQVVPQGFLANLIVSPTLEDQIREARLLDAMVKKVKRGIDKGLYKYKCYSIDDRDTLFFEDRIVVPKGDIRKVIMNEAHNSLISIHPGNRGSIFTSKFWDSFQKAMGTNIRFSTAFHLQTSGQVERVNQILEDMLRACVIFFGMKWEDCLPYAEFSYNNSFQASSGKAPFEILYGRKCRTPLNWSETGERQLLGNDLITEAEEICKVIRDNLKTAQSRQKSYYDSKHRDLAFEIGDHVYLRVSPMKGTRRFGIKGKLAPRYVGPFKIVGKRGDLAYQLELPSNFANVHDVFHVSQLRKRFKTPERTINFEEIDLQEDLSYHEHPVAILEETKRKTRNKSIKFLKVKWSHHSDREATWEREDHLRSEYPEFF</sequence>
<dbReference type="SUPFAM" id="SSF56672">
    <property type="entry name" value="DNA/RNA polymerases"/>
    <property type="match status" value="1"/>
</dbReference>
<protein>
    <submittedName>
        <fullName evidence="4">Uncharacterized protein</fullName>
    </submittedName>
</protein>
<dbReference type="Pfam" id="PF17919">
    <property type="entry name" value="RT_RNaseH_2"/>
    <property type="match status" value="1"/>
</dbReference>
<proteinExistence type="predicted"/>
<dbReference type="InterPro" id="IPR036397">
    <property type="entry name" value="RNaseH_sf"/>
</dbReference>
<dbReference type="InterPro" id="IPR043128">
    <property type="entry name" value="Rev_trsase/Diguanyl_cyclase"/>
</dbReference>
<dbReference type="FunFam" id="3.30.70.270:FF:000026">
    <property type="entry name" value="Transposon Ty3-G Gag-Pol polyprotein"/>
    <property type="match status" value="1"/>
</dbReference>
<dbReference type="GO" id="GO:0003676">
    <property type="term" value="F:nucleic acid binding"/>
    <property type="evidence" value="ECO:0007669"/>
    <property type="project" value="InterPro"/>
</dbReference>
<dbReference type="GO" id="GO:0003824">
    <property type="term" value="F:catalytic activity"/>
    <property type="evidence" value="ECO:0007669"/>
    <property type="project" value="UniProtKB-KW"/>
</dbReference>
<dbReference type="InterPro" id="IPR001584">
    <property type="entry name" value="Integrase_cat-core"/>
</dbReference>
<name>A0A7H4LFN8_WHEAT</name>
<dbReference type="PANTHER" id="PTHR37984:SF5">
    <property type="entry name" value="PROTEIN NYNRIN-LIKE"/>
    <property type="match status" value="1"/>
</dbReference>
<dbReference type="GO" id="GO:0015074">
    <property type="term" value="P:DNA integration"/>
    <property type="evidence" value="ECO:0007669"/>
    <property type="project" value="InterPro"/>
</dbReference>
<dbReference type="InterPro" id="IPR056924">
    <property type="entry name" value="SH3_Tf2-1"/>
</dbReference>
<dbReference type="InterPro" id="IPR012337">
    <property type="entry name" value="RNaseH-like_sf"/>
</dbReference>
<dbReference type="CDD" id="cd01647">
    <property type="entry name" value="RT_LTR"/>
    <property type="match status" value="1"/>
</dbReference>
<dbReference type="SUPFAM" id="SSF53098">
    <property type="entry name" value="Ribonuclease H-like"/>
    <property type="match status" value="1"/>
</dbReference>
<dbReference type="Proteomes" id="UP000280104">
    <property type="component" value="Chromosome II"/>
</dbReference>
<feature type="domain" description="Reverse transcriptase" evidence="2">
    <location>
        <begin position="1"/>
        <end position="68"/>
    </location>
</feature>
<evidence type="ECO:0000259" key="2">
    <source>
        <dbReference type="PROSITE" id="PS50878"/>
    </source>
</evidence>
<dbReference type="AlphaFoldDB" id="A0A7H4LFN8"/>
<accession>A0A7H4LFN8</accession>
<organism evidence="4 5">
    <name type="scientific">Triticum aestivum</name>
    <name type="common">Wheat</name>
    <dbReference type="NCBI Taxonomy" id="4565"/>
    <lineage>
        <taxon>Eukaryota</taxon>
        <taxon>Viridiplantae</taxon>
        <taxon>Streptophyta</taxon>
        <taxon>Embryophyta</taxon>
        <taxon>Tracheophyta</taxon>
        <taxon>Spermatophyta</taxon>
        <taxon>Magnoliopsida</taxon>
        <taxon>Liliopsida</taxon>
        <taxon>Poales</taxon>
        <taxon>Poaceae</taxon>
        <taxon>BOP clade</taxon>
        <taxon>Pooideae</taxon>
        <taxon>Triticodae</taxon>
        <taxon>Triticeae</taxon>
        <taxon>Triticinae</taxon>
        <taxon>Triticum</taxon>
    </lineage>
</organism>
<dbReference type="PROSITE" id="PS50994">
    <property type="entry name" value="INTEGRASE"/>
    <property type="match status" value="1"/>
</dbReference>
<dbReference type="InterPro" id="IPR000477">
    <property type="entry name" value="RT_dom"/>
</dbReference>
<dbReference type="EMBL" id="LS480641">
    <property type="protein sequence ID" value="SPT17426.1"/>
    <property type="molecule type" value="Genomic_DNA"/>
</dbReference>
<evidence type="ECO:0000313" key="4">
    <source>
        <dbReference type="EMBL" id="SPT17426.1"/>
    </source>
</evidence>
<dbReference type="PANTHER" id="PTHR37984">
    <property type="entry name" value="PROTEIN CBG26694"/>
    <property type="match status" value="1"/>
</dbReference>
<dbReference type="Pfam" id="PF24626">
    <property type="entry name" value="SH3_Tf2-1"/>
    <property type="match status" value="1"/>
</dbReference>
<gene>
    <name evidence="4" type="ORF">CAMPLR22A2D_LOCUS2035</name>
</gene>
<evidence type="ECO:0000313" key="5">
    <source>
        <dbReference type="Proteomes" id="UP000280104"/>
    </source>
</evidence>
<dbReference type="InterPro" id="IPR050951">
    <property type="entry name" value="Retrovirus_Pol_polyprotein"/>
</dbReference>
<evidence type="ECO:0000256" key="1">
    <source>
        <dbReference type="ARBA" id="ARBA00023268"/>
    </source>
</evidence>
<reference evidence="4 5" key="1">
    <citation type="submission" date="2018-05" db="EMBL/GenBank/DDBJ databases">
        <authorList>
            <person name="Thind KAUR A."/>
        </authorList>
    </citation>
    <scope>NUCLEOTIDE SEQUENCE [LARGE SCALE GENOMIC DNA]</scope>
</reference>
<dbReference type="InterPro" id="IPR041577">
    <property type="entry name" value="RT_RNaseH_2"/>
</dbReference>
<dbReference type="SUPFAM" id="SSF54160">
    <property type="entry name" value="Chromo domain-like"/>
    <property type="match status" value="1"/>
</dbReference>
<dbReference type="Gene3D" id="3.30.70.270">
    <property type="match status" value="2"/>
</dbReference>
<dbReference type="InterPro" id="IPR016197">
    <property type="entry name" value="Chromo-like_dom_sf"/>
</dbReference>
<feature type="domain" description="Integrase catalytic" evidence="3">
    <location>
        <begin position="295"/>
        <end position="383"/>
    </location>
</feature>
<dbReference type="PROSITE" id="PS50878">
    <property type="entry name" value="RT_POL"/>
    <property type="match status" value="1"/>
</dbReference>
<keyword evidence="1" id="KW-0511">Multifunctional enzyme</keyword>
<dbReference type="Pfam" id="PF00078">
    <property type="entry name" value="RVT_1"/>
    <property type="match status" value="1"/>
</dbReference>
<evidence type="ECO:0000259" key="3">
    <source>
        <dbReference type="PROSITE" id="PS50994"/>
    </source>
</evidence>